<accession>A0ABS6JXG9</accession>
<evidence type="ECO:0000259" key="1">
    <source>
        <dbReference type="Pfam" id="PF01814"/>
    </source>
</evidence>
<dbReference type="PANTHER" id="PTHR39966:SF1">
    <property type="entry name" value="HEMERYTHRIN-LIKE DOMAIN-CONTAINING PROTEIN"/>
    <property type="match status" value="1"/>
</dbReference>
<evidence type="ECO:0000313" key="3">
    <source>
        <dbReference type="Proteomes" id="UP000790580"/>
    </source>
</evidence>
<proteinExistence type="predicted"/>
<comment type="caution">
    <text evidence="2">The sequence shown here is derived from an EMBL/GenBank/DDBJ whole genome shotgun (WGS) entry which is preliminary data.</text>
</comment>
<keyword evidence="3" id="KW-1185">Reference proteome</keyword>
<dbReference type="Gene3D" id="1.20.120.520">
    <property type="entry name" value="nmb1532 protein domain like"/>
    <property type="match status" value="1"/>
</dbReference>
<reference evidence="2 3" key="1">
    <citation type="submission" date="2021-06" db="EMBL/GenBank/DDBJ databases">
        <title>Bacillus sp. RD4P76, an endophyte from a halophyte.</title>
        <authorList>
            <person name="Sun J.-Q."/>
        </authorList>
    </citation>
    <scope>NUCLEOTIDE SEQUENCE [LARGE SCALE GENOMIC DNA]</scope>
    <source>
        <strain evidence="2 3">JCM 17098</strain>
    </source>
</reference>
<name>A0ABS6JXG9_9BACI</name>
<dbReference type="InterPro" id="IPR012312">
    <property type="entry name" value="Hemerythrin-like"/>
</dbReference>
<dbReference type="RefSeq" id="WP_088074453.1">
    <property type="nucleotide sequence ID" value="NZ_JAHQCR010000075.1"/>
</dbReference>
<dbReference type="EMBL" id="JAHQCR010000075">
    <property type="protein sequence ID" value="MBU9723287.1"/>
    <property type="molecule type" value="Genomic_DNA"/>
</dbReference>
<organism evidence="2 3">
    <name type="scientific">Evansella alkalicola</name>
    <dbReference type="NCBI Taxonomy" id="745819"/>
    <lineage>
        <taxon>Bacteria</taxon>
        <taxon>Bacillati</taxon>
        <taxon>Bacillota</taxon>
        <taxon>Bacilli</taxon>
        <taxon>Bacillales</taxon>
        <taxon>Bacillaceae</taxon>
        <taxon>Evansella</taxon>
    </lineage>
</organism>
<protein>
    <submittedName>
        <fullName evidence="2">Hemerythrin domain-containing protein</fullName>
    </submittedName>
</protein>
<feature type="domain" description="Hemerythrin-like" evidence="1">
    <location>
        <begin position="4"/>
        <end position="92"/>
    </location>
</feature>
<gene>
    <name evidence="2" type="ORF">KS407_17865</name>
</gene>
<dbReference type="Pfam" id="PF01814">
    <property type="entry name" value="Hemerythrin"/>
    <property type="match status" value="1"/>
</dbReference>
<sequence length="99" mass="11396">MVRLKTHAKREEEGLFTLMKQCEGEHHKTIEVMEVEHDKAEQHLDDFLTETEKITGKLDEYAAQSITVNVVQAYATLIQHFANEEKVLFPLAEEILTGQ</sequence>
<evidence type="ECO:0000313" key="2">
    <source>
        <dbReference type="EMBL" id="MBU9723287.1"/>
    </source>
</evidence>
<dbReference type="Proteomes" id="UP000790580">
    <property type="component" value="Unassembled WGS sequence"/>
</dbReference>
<dbReference type="PANTHER" id="PTHR39966">
    <property type="entry name" value="BLL2471 PROTEIN-RELATED"/>
    <property type="match status" value="1"/>
</dbReference>